<gene>
    <name evidence="1" type="ORF">BHF71_11110</name>
</gene>
<comment type="caution">
    <text evidence="1">The sequence shown here is derived from an EMBL/GenBank/DDBJ whole genome shotgun (WGS) entry which is preliminary data.</text>
</comment>
<dbReference type="RefSeq" id="WP_069657429.1">
    <property type="nucleotide sequence ID" value="NZ_MIJF01000061.1"/>
</dbReference>
<evidence type="ECO:0000313" key="2">
    <source>
        <dbReference type="Proteomes" id="UP000243739"/>
    </source>
</evidence>
<keyword evidence="2" id="KW-1185">Reference proteome</keyword>
<evidence type="ECO:0008006" key="3">
    <source>
        <dbReference type="Google" id="ProtNLM"/>
    </source>
</evidence>
<name>A0A1D2YSM5_9BACI</name>
<dbReference type="AlphaFoldDB" id="A0A1D2YSM5"/>
<sequence length="75" mass="8341">MEMKRIFVGIIIGAILTTYHPALANSIKQITALVKEINIQINGKQINEGNTYFNGKKNVPLALNYEGTTYVPFSL</sequence>
<evidence type="ECO:0000313" key="1">
    <source>
        <dbReference type="EMBL" id="OEF97693.1"/>
    </source>
</evidence>
<organism evidence="1 2">
    <name type="scientific">Vulcanibacillus modesticaldus</name>
    <dbReference type="NCBI Taxonomy" id="337097"/>
    <lineage>
        <taxon>Bacteria</taxon>
        <taxon>Bacillati</taxon>
        <taxon>Bacillota</taxon>
        <taxon>Bacilli</taxon>
        <taxon>Bacillales</taxon>
        <taxon>Bacillaceae</taxon>
        <taxon>Vulcanibacillus</taxon>
    </lineage>
</organism>
<protein>
    <recommendedName>
        <fullName evidence="3">Copper amine oxidase-like N-terminal domain-containing protein</fullName>
    </recommendedName>
</protein>
<reference evidence="1 2" key="1">
    <citation type="submission" date="2016-09" db="EMBL/GenBank/DDBJ databases">
        <title>Draft genome sequence for the type strain of Vulcanibacillus modesticaldus BR, a strictly anaerobic, moderately thermophilic, and nitrate-reducing bacterium from deep sea-hydrothermal vents of the Mid-Atlantic Ridge.</title>
        <authorList>
            <person name="Abin C.A."/>
            <person name="Hollibaugh J.T."/>
        </authorList>
    </citation>
    <scope>NUCLEOTIDE SEQUENCE [LARGE SCALE GENOMIC DNA]</scope>
    <source>
        <strain evidence="1 2">BR</strain>
    </source>
</reference>
<dbReference type="OrthoDB" id="366502at2"/>
<accession>A0A1D2YSM5</accession>
<proteinExistence type="predicted"/>
<dbReference type="Proteomes" id="UP000243739">
    <property type="component" value="Unassembled WGS sequence"/>
</dbReference>
<dbReference type="EMBL" id="MIJF01000061">
    <property type="protein sequence ID" value="OEF97693.1"/>
    <property type="molecule type" value="Genomic_DNA"/>
</dbReference>